<dbReference type="InterPro" id="IPR036388">
    <property type="entry name" value="WH-like_DNA-bd_sf"/>
</dbReference>
<dbReference type="InterPro" id="IPR004839">
    <property type="entry name" value="Aminotransferase_I/II_large"/>
</dbReference>
<keyword evidence="7" id="KW-0808">Transferase</keyword>
<dbReference type="SUPFAM" id="SSF46785">
    <property type="entry name" value="Winged helix' DNA-binding domain"/>
    <property type="match status" value="1"/>
</dbReference>
<dbReference type="InterPro" id="IPR015424">
    <property type="entry name" value="PyrdxlP-dep_Trfase"/>
</dbReference>
<evidence type="ECO:0000256" key="1">
    <source>
        <dbReference type="ARBA" id="ARBA00005384"/>
    </source>
</evidence>
<evidence type="ECO:0000313" key="8">
    <source>
        <dbReference type="Proteomes" id="UP001239083"/>
    </source>
</evidence>
<gene>
    <name evidence="7" type="ORF">QFZ26_003386</name>
</gene>
<keyword evidence="7" id="KW-0032">Aminotransferase</keyword>
<keyword evidence="4" id="KW-0238">DNA-binding</keyword>
<dbReference type="Pfam" id="PF00392">
    <property type="entry name" value="GntR"/>
    <property type="match status" value="1"/>
</dbReference>
<dbReference type="InterPro" id="IPR015421">
    <property type="entry name" value="PyrdxlP-dep_Trfase_major"/>
</dbReference>
<dbReference type="CDD" id="cd07377">
    <property type="entry name" value="WHTH_GntR"/>
    <property type="match status" value="1"/>
</dbReference>
<evidence type="ECO:0000256" key="4">
    <source>
        <dbReference type="ARBA" id="ARBA00023125"/>
    </source>
</evidence>
<keyword evidence="5" id="KW-0804">Transcription</keyword>
<dbReference type="SUPFAM" id="SSF53383">
    <property type="entry name" value="PLP-dependent transferases"/>
    <property type="match status" value="1"/>
</dbReference>
<dbReference type="Proteomes" id="UP001239083">
    <property type="component" value="Unassembled WGS sequence"/>
</dbReference>
<evidence type="ECO:0000256" key="3">
    <source>
        <dbReference type="ARBA" id="ARBA00023015"/>
    </source>
</evidence>
<proteinExistence type="inferred from homology"/>
<keyword evidence="3" id="KW-0805">Transcription regulation</keyword>
<keyword evidence="2" id="KW-0663">Pyridoxal phosphate</keyword>
<comment type="similarity">
    <text evidence="1">In the C-terminal section; belongs to the class-I pyridoxal-phosphate-dependent aminotransferase family.</text>
</comment>
<protein>
    <submittedName>
        <fullName evidence="7">GntR family transcriptional regulator/MocR family aminotransferase</fullName>
    </submittedName>
</protein>
<dbReference type="CDD" id="cd00609">
    <property type="entry name" value="AAT_like"/>
    <property type="match status" value="1"/>
</dbReference>
<organism evidence="7 8">
    <name type="scientific">Agromyces ramosus</name>
    <dbReference type="NCBI Taxonomy" id="33879"/>
    <lineage>
        <taxon>Bacteria</taxon>
        <taxon>Bacillati</taxon>
        <taxon>Actinomycetota</taxon>
        <taxon>Actinomycetes</taxon>
        <taxon>Micrococcales</taxon>
        <taxon>Microbacteriaceae</taxon>
        <taxon>Agromyces</taxon>
    </lineage>
</organism>
<dbReference type="Gene3D" id="3.40.640.10">
    <property type="entry name" value="Type I PLP-dependent aspartate aminotransferase-like (Major domain)"/>
    <property type="match status" value="1"/>
</dbReference>
<evidence type="ECO:0000259" key="6">
    <source>
        <dbReference type="PROSITE" id="PS50949"/>
    </source>
</evidence>
<dbReference type="Pfam" id="PF00155">
    <property type="entry name" value="Aminotran_1_2"/>
    <property type="match status" value="1"/>
</dbReference>
<evidence type="ECO:0000256" key="5">
    <source>
        <dbReference type="ARBA" id="ARBA00023163"/>
    </source>
</evidence>
<accession>A0ABU0RCP7</accession>
<reference evidence="7 8" key="1">
    <citation type="submission" date="2023-07" db="EMBL/GenBank/DDBJ databases">
        <title>Comparative genomics of wheat-associated soil bacteria to identify genetic determinants of phenazine resistance.</title>
        <authorList>
            <person name="Mouncey N."/>
        </authorList>
    </citation>
    <scope>NUCLEOTIDE SEQUENCE [LARGE SCALE GENOMIC DNA]</scope>
    <source>
        <strain evidence="7 8">V3I3</strain>
    </source>
</reference>
<dbReference type="SMART" id="SM00345">
    <property type="entry name" value="HTH_GNTR"/>
    <property type="match status" value="1"/>
</dbReference>
<dbReference type="PROSITE" id="PS50949">
    <property type="entry name" value="HTH_GNTR"/>
    <property type="match status" value="1"/>
</dbReference>
<evidence type="ECO:0000313" key="7">
    <source>
        <dbReference type="EMBL" id="MDQ0895831.1"/>
    </source>
</evidence>
<keyword evidence="8" id="KW-1185">Reference proteome</keyword>
<dbReference type="Gene3D" id="1.10.10.10">
    <property type="entry name" value="Winged helix-like DNA-binding domain superfamily/Winged helix DNA-binding domain"/>
    <property type="match status" value="1"/>
</dbReference>
<dbReference type="InterPro" id="IPR051446">
    <property type="entry name" value="HTH_trans_reg/aminotransferase"/>
</dbReference>
<name>A0ABU0RCP7_9MICO</name>
<dbReference type="PANTHER" id="PTHR46577:SF1">
    <property type="entry name" value="HTH-TYPE TRANSCRIPTIONAL REGULATORY PROTEIN GABR"/>
    <property type="match status" value="1"/>
</dbReference>
<comment type="caution">
    <text evidence="7">The sequence shown here is derived from an EMBL/GenBank/DDBJ whole genome shotgun (WGS) entry which is preliminary data.</text>
</comment>
<dbReference type="PANTHER" id="PTHR46577">
    <property type="entry name" value="HTH-TYPE TRANSCRIPTIONAL REGULATORY PROTEIN GABR"/>
    <property type="match status" value="1"/>
</dbReference>
<dbReference type="InterPro" id="IPR000524">
    <property type="entry name" value="Tscrpt_reg_HTH_GntR"/>
</dbReference>
<dbReference type="RefSeq" id="WP_307044229.1">
    <property type="nucleotide sequence ID" value="NZ_JAUSYY010000001.1"/>
</dbReference>
<evidence type="ECO:0000256" key="2">
    <source>
        <dbReference type="ARBA" id="ARBA00022898"/>
    </source>
</evidence>
<dbReference type="GO" id="GO:0008483">
    <property type="term" value="F:transaminase activity"/>
    <property type="evidence" value="ECO:0007669"/>
    <property type="project" value="UniProtKB-KW"/>
</dbReference>
<dbReference type="InterPro" id="IPR036390">
    <property type="entry name" value="WH_DNA-bd_sf"/>
</dbReference>
<dbReference type="EMBL" id="JAUSYY010000001">
    <property type="protein sequence ID" value="MDQ0895831.1"/>
    <property type="molecule type" value="Genomic_DNA"/>
</dbReference>
<feature type="domain" description="HTH gntR-type" evidence="6">
    <location>
        <begin position="19"/>
        <end position="87"/>
    </location>
</feature>
<sequence length="471" mass="50343">MSDEWAILGLDLHLEVDAQRKSDSLETALRSAVRDGRLASGTRLPASRTLAADLGIARNLVAEVYARLTAEGWLEARVGAGTWVGDRGGRIRSARELPRVSEPASLDLRGGIPDASSFPRRDWAAAARRSALDAPAPAFGYGPPRGSPALRSTLAEYLARTRGVWATPDRVVVTRGFGAALGLTVRALAARGARRIAVEEFGHEAHRRIIRAAGLDVVPVAVDADGAAVRELDALSVDAVVLTPAHQFPTGAALSPARRLDVVAWAERTGAFVIEDDYDGEFRYDRRAIGALQALAPEHVVYAGTASKSLAPAVGLAWAVVPERLIDDLDEQVLATGGLADLVNQATLDAFIGAHAYDRNVRRLRAEYRARRTRLEARVADELDGCRVTGMRAGLHCLLELPPATDEQRVSAVADRLGVRLHGLESYRLGDSRPRRGPAMVVGYGAPPPHRFDAALDGAIIAVRSALGAAR</sequence>